<dbReference type="Proteomes" id="UP000887565">
    <property type="component" value="Unplaced"/>
</dbReference>
<dbReference type="AlphaFoldDB" id="A0A915IQ55"/>
<protein>
    <submittedName>
        <fullName evidence="2">Uncharacterized protein</fullName>
    </submittedName>
</protein>
<evidence type="ECO:0000313" key="1">
    <source>
        <dbReference type="Proteomes" id="UP000887565"/>
    </source>
</evidence>
<evidence type="ECO:0000313" key="2">
    <source>
        <dbReference type="WBParaSite" id="nRc.2.0.1.t15936-RA"/>
    </source>
</evidence>
<proteinExistence type="predicted"/>
<accession>A0A915IQ55</accession>
<name>A0A915IQ55_ROMCU</name>
<dbReference type="WBParaSite" id="nRc.2.0.1.t15936-RA">
    <property type="protein sequence ID" value="nRc.2.0.1.t15936-RA"/>
    <property type="gene ID" value="nRc.2.0.1.g15936"/>
</dbReference>
<keyword evidence="1" id="KW-1185">Reference proteome</keyword>
<reference evidence="2" key="1">
    <citation type="submission" date="2022-11" db="UniProtKB">
        <authorList>
            <consortium name="WormBaseParasite"/>
        </authorList>
    </citation>
    <scope>IDENTIFICATION</scope>
</reference>
<sequence>MVQRDATRPPAECELQDEGLDKYVTELSEEEQKQEQSVPATELMEAQTAQMQSELEAQC</sequence>
<organism evidence="1 2">
    <name type="scientific">Romanomermis culicivorax</name>
    <name type="common">Nematode worm</name>
    <dbReference type="NCBI Taxonomy" id="13658"/>
    <lineage>
        <taxon>Eukaryota</taxon>
        <taxon>Metazoa</taxon>
        <taxon>Ecdysozoa</taxon>
        <taxon>Nematoda</taxon>
        <taxon>Enoplea</taxon>
        <taxon>Dorylaimia</taxon>
        <taxon>Mermithida</taxon>
        <taxon>Mermithoidea</taxon>
        <taxon>Mermithidae</taxon>
        <taxon>Romanomermis</taxon>
    </lineage>
</organism>